<dbReference type="EMBL" id="JACASI010000010">
    <property type="protein sequence ID" value="MCQ3828174.1"/>
    <property type="molecule type" value="Genomic_DNA"/>
</dbReference>
<accession>A0ABT1NWA3</accession>
<dbReference type="Proteomes" id="UP001205566">
    <property type="component" value="Unassembled WGS sequence"/>
</dbReference>
<gene>
    <name evidence="1" type="ORF">HXX02_01810</name>
</gene>
<dbReference type="RefSeq" id="WP_255873042.1">
    <property type="nucleotide sequence ID" value="NZ_JACASI010000010.1"/>
</dbReference>
<comment type="caution">
    <text evidence="1">The sequence shown here is derived from an EMBL/GenBank/DDBJ whole genome shotgun (WGS) entry which is preliminary data.</text>
</comment>
<sequence>MFGKMMQWPLLVSRIFEYVTQAQLEKLQQYYRATGADAEVVAQDIVRGVVSGRAHIHTGPMARLAGWLGRISPRLLRRVLIRASMDSGYLAQS</sequence>
<reference evidence="1" key="1">
    <citation type="thesis" date="2020" institute="Technische Universitat Dresden" country="Dresden, Germany">
        <title>The Agarolytic System of Microbulbifer elongatus PORT2, Isolated from Batu Karas, Pangandaran West Java Indonesia.</title>
        <authorList>
            <person name="Anggraeni S.R."/>
        </authorList>
    </citation>
    <scope>NUCLEOTIDE SEQUENCE</scope>
    <source>
        <strain evidence="1">PORT2</strain>
    </source>
</reference>
<name>A0ABT1NWA3_9GAMM</name>
<protein>
    <submittedName>
        <fullName evidence="1">Uncharacterized protein</fullName>
    </submittedName>
</protein>
<evidence type="ECO:0000313" key="2">
    <source>
        <dbReference type="Proteomes" id="UP001205566"/>
    </source>
</evidence>
<keyword evidence="2" id="KW-1185">Reference proteome</keyword>
<organism evidence="1 2">
    <name type="scientific">Microbulbifer elongatus</name>
    <dbReference type="NCBI Taxonomy" id="86173"/>
    <lineage>
        <taxon>Bacteria</taxon>
        <taxon>Pseudomonadati</taxon>
        <taxon>Pseudomonadota</taxon>
        <taxon>Gammaproteobacteria</taxon>
        <taxon>Cellvibrionales</taxon>
        <taxon>Microbulbiferaceae</taxon>
        <taxon>Microbulbifer</taxon>
    </lineage>
</organism>
<evidence type="ECO:0000313" key="1">
    <source>
        <dbReference type="EMBL" id="MCQ3828174.1"/>
    </source>
</evidence>
<proteinExistence type="predicted"/>